<dbReference type="Pfam" id="PF05089">
    <property type="entry name" value="NAGLU"/>
    <property type="match status" value="1"/>
</dbReference>
<dbReference type="InterPro" id="IPR024240">
    <property type="entry name" value="NAGLU_N"/>
</dbReference>
<feature type="chain" id="PRO_5037130556" evidence="2">
    <location>
        <begin position="20"/>
        <end position="724"/>
    </location>
</feature>
<evidence type="ECO:0000259" key="5">
    <source>
        <dbReference type="Pfam" id="PF12972"/>
    </source>
</evidence>
<dbReference type="InterPro" id="IPR007781">
    <property type="entry name" value="NAGLU"/>
</dbReference>
<reference evidence="6" key="1">
    <citation type="journal article" date="2018" name="Int. J. Syst. Evol. Microbiol.">
        <title>Carboxylicivirga sediminis sp. nov., isolated from coastal sediment.</title>
        <authorList>
            <person name="Wang F.Q."/>
            <person name="Ren L.H."/>
            <person name="Zou R.J."/>
            <person name="Sun Y.Z."/>
            <person name="Liu X.J."/>
            <person name="Jiang F."/>
            <person name="Liu L.J."/>
        </authorList>
    </citation>
    <scope>NUCLEOTIDE SEQUENCE</scope>
    <source>
        <strain evidence="6">JR1</strain>
    </source>
</reference>
<dbReference type="Pfam" id="PF12971">
    <property type="entry name" value="NAGLU_N"/>
    <property type="match status" value="1"/>
</dbReference>
<evidence type="ECO:0000313" key="7">
    <source>
        <dbReference type="Proteomes" id="UP000679220"/>
    </source>
</evidence>
<feature type="signal peptide" evidence="2">
    <location>
        <begin position="1"/>
        <end position="19"/>
    </location>
</feature>
<sequence>MRKIFVAILITLSVHPVLSSEVDAAYALLSRLMPEREVEVEFQMIPDDNGNDVFELQTVNEKLVVRGNSALVMAYALHYYLRNFCNSSFSWNGQQLHIGERLPVIEQKIRKIATFDQRYYLNYCTFNYSMSFWDWERWEKEIDWMALHGINLPLALVGQEAVWQNTLRRLNYSEDEITAFLPGPSYTGWWLLGNLESWGGPVSQEWIDKQSDLQKKIVSRMKELGMQPVFQGFYGMVPNSLKIKHPTAKIHNPGKWLNFNRPGFLLPDDPLFSEIAAIYYEEQRLLYGISDYYQGDPFHEGGTSEGVNVTKAAKGIYAAMKANNPGSTWVLQAWGENPTKKLLKGIPKGKALVVDLYAEALPQWGGKASEWARKSSFEGHNWIWSEIPNFGGQTGMTAKLDQTNRDIMFALKHPNGNKMKGLGATPEGIEQDAVIYDLIFDLAWEKDTVDMDDWLEMYVSSRYGKINSEILQAWQIMRNTIYNSQYRHASGDHGSPPFESVLCARPAWNVTKVSTWGYGDMDYSPEKLLLAWEMFFKNRHQFADSDCFRCDLVNLTRQVMANHGREVYNKLQVAFDNKDINNFNVMAGKMLDLISDMDLLMSSRKEFLLGSWLEKAKKRAQSQSEMTNFEENARRLITVWTNEKHVVNDYAYREYSGLLNDYYRERWRMFIDYARGVLDGNDPRIPDFFSFEEKWVLSDEEYPSEAQENELDVVYYLGMKYFHN</sequence>
<gene>
    <name evidence="6" type="ORF">KDU71_10005</name>
</gene>
<protein>
    <submittedName>
        <fullName evidence="6">Alpha-N-acetylglucosaminidase</fullName>
    </submittedName>
</protein>
<organism evidence="6 7">
    <name type="scientific">Carboxylicivirga sediminis</name>
    <dbReference type="NCBI Taxonomy" id="2006564"/>
    <lineage>
        <taxon>Bacteria</taxon>
        <taxon>Pseudomonadati</taxon>
        <taxon>Bacteroidota</taxon>
        <taxon>Bacteroidia</taxon>
        <taxon>Marinilabiliales</taxon>
        <taxon>Marinilabiliaceae</taxon>
        <taxon>Carboxylicivirga</taxon>
    </lineage>
</organism>
<name>A0A941IXW8_9BACT</name>
<evidence type="ECO:0000256" key="1">
    <source>
        <dbReference type="ARBA" id="ARBA00022801"/>
    </source>
</evidence>
<proteinExistence type="predicted"/>
<reference evidence="6" key="2">
    <citation type="submission" date="2021-04" db="EMBL/GenBank/DDBJ databases">
        <authorList>
            <person name="Zhang T."/>
            <person name="Zhang Y."/>
            <person name="Lu D."/>
            <person name="Zuo D."/>
            <person name="Du Z."/>
        </authorList>
    </citation>
    <scope>NUCLEOTIDE SEQUENCE</scope>
    <source>
        <strain evidence="6">JR1</strain>
    </source>
</reference>
<dbReference type="GO" id="GO:0005975">
    <property type="term" value="P:carbohydrate metabolic process"/>
    <property type="evidence" value="ECO:0007669"/>
    <property type="project" value="UniProtKB-ARBA"/>
</dbReference>
<feature type="domain" description="Alpha-N-acetylglucosaminidase tim-barrel" evidence="3">
    <location>
        <begin position="118"/>
        <end position="445"/>
    </location>
</feature>
<feature type="domain" description="Alpha-N-acetylglucosaminidase N-terminal" evidence="4">
    <location>
        <begin position="24"/>
        <end position="103"/>
    </location>
</feature>
<comment type="caution">
    <text evidence="6">The sequence shown here is derived from an EMBL/GenBank/DDBJ whole genome shotgun (WGS) entry which is preliminary data.</text>
</comment>
<dbReference type="EMBL" id="JAGTAR010000013">
    <property type="protein sequence ID" value="MBR8535889.1"/>
    <property type="molecule type" value="Genomic_DNA"/>
</dbReference>
<dbReference type="Gene3D" id="1.20.120.670">
    <property type="entry name" value="N-acetyl-b-d-glucoasminidase"/>
    <property type="match status" value="1"/>
</dbReference>
<evidence type="ECO:0000313" key="6">
    <source>
        <dbReference type="EMBL" id="MBR8535889.1"/>
    </source>
</evidence>
<dbReference type="AlphaFoldDB" id="A0A941IXW8"/>
<dbReference type="InterPro" id="IPR029018">
    <property type="entry name" value="Hex-like_dom2"/>
</dbReference>
<evidence type="ECO:0000259" key="4">
    <source>
        <dbReference type="Pfam" id="PF12971"/>
    </source>
</evidence>
<keyword evidence="1" id="KW-0378">Hydrolase</keyword>
<dbReference type="Gene3D" id="3.30.379.10">
    <property type="entry name" value="Chitobiase/beta-hexosaminidase domain 2-like"/>
    <property type="match status" value="1"/>
</dbReference>
<accession>A0A941IXW8</accession>
<dbReference type="InterPro" id="IPR024732">
    <property type="entry name" value="NAGLU_C"/>
</dbReference>
<evidence type="ECO:0000256" key="2">
    <source>
        <dbReference type="SAM" id="SignalP"/>
    </source>
</evidence>
<dbReference type="RefSeq" id="WP_212190347.1">
    <property type="nucleotide sequence ID" value="NZ_JAGTAR010000013.1"/>
</dbReference>
<dbReference type="Gene3D" id="3.20.20.80">
    <property type="entry name" value="Glycosidases"/>
    <property type="match status" value="1"/>
</dbReference>
<dbReference type="PANTHER" id="PTHR12872">
    <property type="entry name" value="ALPHA-N-ACETYLGLUCOSAMINIDASE"/>
    <property type="match status" value="1"/>
</dbReference>
<keyword evidence="7" id="KW-1185">Reference proteome</keyword>
<dbReference type="InterPro" id="IPR024733">
    <property type="entry name" value="NAGLU_tim-barrel"/>
</dbReference>
<keyword evidence="2" id="KW-0732">Signal</keyword>
<dbReference type="Proteomes" id="UP000679220">
    <property type="component" value="Unassembled WGS sequence"/>
</dbReference>
<dbReference type="PANTHER" id="PTHR12872:SF1">
    <property type="entry name" value="ALPHA-N-ACETYLGLUCOSAMINIDASE"/>
    <property type="match status" value="1"/>
</dbReference>
<dbReference type="GO" id="GO:0016787">
    <property type="term" value="F:hydrolase activity"/>
    <property type="evidence" value="ECO:0007669"/>
    <property type="project" value="UniProtKB-KW"/>
</dbReference>
<feature type="domain" description="Alpha-N-acetylglucosaminidase C-terminal" evidence="5">
    <location>
        <begin position="454"/>
        <end position="717"/>
    </location>
</feature>
<dbReference type="Pfam" id="PF12972">
    <property type="entry name" value="NAGLU_C"/>
    <property type="match status" value="1"/>
</dbReference>
<evidence type="ECO:0000259" key="3">
    <source>
        <dbReference type="Pfam" id="PF05089"/>
    </source>
</evidence>